<accession>A0A0J7KA54</accession>
<keyword evidence="2" id="KW-1185">Reference proteome</keyword>
<dbReference type="PANTHER" id="PTHR11439">
    <property type="entry name" value="GAG-POL-RELATED RETROTRANSPOSON"/>
    <property type="match status" value="1"/>
</dbReference>
<dbReference type="PaxDb" id="67767-A0A0J7KA54"/>
<protein>
    <recommendedName>
        <fullName evidence="3">Reverse transcriptase Ty1/copia-type domain-containing protein</fullName>
    </recommendedName>
</protein>
<reference evidence="1 2" key="1">
    <citation type="submission" date="2015-04" db="EMBL/GenBank/DDBJ databases">
        <title>Lasius niger genome sequencing.</title>
        <authorList>
            <person name="Konorov E.A."/>
            <person name="Nikitin M.A."/>
            <person name="Kirill M.V."/>
            <person name="Chang P."/>
        </authorList>
    </citation>
    <scope>NUCLEOTIDE SEQUENCE [LARGE SCALE GENOMIC DNA]</scope>
    <source>
        <tissue evidence="1">Whole</tissue>
    </source>
</reference>
<dbReference type="GO" id="GO:0071897">
    <property type="term" value="P:DNA biosynthetic process"/>
    <property type="evidence" value="ECO:0007669"/>
    <property type="project" value="UniProtKB-ARBA"/>
</dbReference>
<dbReference type="SUPFAM" id="SSF56672">
    <property type="entry name" value="DNA/RNA polymerases"/>
    <property type="match status" value="1"/>
</dbReference>
<proteinExistence type="predicted"/>
<dbReference type="InterPro" id="IPR043502">
    <property type="entry name" value="DNA/RNA_pol_sf"/>
</dbReference>
<dbReference type="AlphaFoldDB" id="A0A0J7KA54"/>
<comment type="caution">
    <text evidence="1">The sequence shown here is derived from an EMBL/GenBank/DDBJ whole genome shotgun (WGS) entry which is preliminary data.</text>
</comment>
<evidence type="ECO:0000313" key="1">
    <source>
        <dbReference type="EMBL" id="KMQ87149.1"/>
    </source>
</evidence>
<dbReference type="EMBL" id="LBMM01010924">
    <property type="protein sequence ID" value="KMQ87149.1"/>
    <property type="molecule type" value="Genomic_DNA"/>
</dbReference>
<dbReference type="OrthoDB" id="8188638at2759"/>
<evidence type="ECO:0008006" key="3">
    <source>
        <dbReference type="Google" id="ProtNLM"/>
    </source>
</evidence>
<evidence type="ECO:0000313" key="2">
    <source>
        <dbReference type="Proteomes" id="UP000036403"/>
    </source>
</evidence>
<dbReference type="PANTHER" id="PTHR11439:SF483">
    <property type="entry name" value="PEPTIDE SYNTHASE GLIP-LIKE, PUTATIVE (AFU_ORTHOLOGUE AFUA_3G12920)-RELATED"/>
    <property type="match status" value="1"/>
</dbReference>
<dbReference type="Proteomes" id="UP000036403">
    <property type="component" value="Unassembled WGS sequence"/>
</dbReference>
<gene>
    <name evidence="1" type="ORF">RF55_13647</name>
</gene>
<name>A0A0J7KA54_LASNI</name>
<dbReference type="CDD" id="cd09272">
    <property type="entry name" value="RNase_HI_RT_Ty1"/>
    <property type="match status" value="1"/>
</dbReference>
<sequence>MKDLGELQSFLGINIKRTSDKLYMNQALYAQKLLKRFGMEECKPVKTPMEIKPPENEAVEAVGKSKPYRELVGCLMYLMLTTRPDLSTAVNHFSRFQSNATEAHWKGLKRILRYVQGTTELGLLYCKGQKDTLIAYSDADWGGSSDRKSTTGYLCKVFGNTVCWTTKKQSTVALSTTEAEYVALAMTATELLWLKNLLVDLGVSCEEPIKIYEDNQSTIHLLQRWEHKRLKHIDIKYNFIRDLKENNVIDVIYLSTKRQIADIHSVPQERVDPIF</sequence>
<dbReference type="STRING" id="67767.A0A0J7KA54"/>
<organism evidence="1 2">
    <name type="scientific">Lasius niger</name>
    <name type="common">Black garden ant</name>
    <dbReference type="NCBI Taxonomy" id="67767"/>
    <lineage>
        <taxon>Eukaryota</taxon>
        <taxon>Metazoa</taxon>
        <taxon>Ecdysozoa</taxon>
        <taxon>Arthropoda</taxon>
        <taxon>Hexapoda</taxon>
        <taxon>Insecta</taxon>
        <taxon>Pterygota</taxon>
        <taxon>Neoptera</taxon>
        <taxon>Endopterygota</taxon>
        <taxon>Hymenoptera</taxon>
        <taxon>Apocrita</taxon>
        <taxon>Aculeata</taxon>
        <taxon>Formicoidea</taxon>
        <taxon>Formicidae</taxon>
        <taxon>Formicinae</taxon>
        <taxon>Lasius</taxon>
        <taxon>Lasius</taxon>
    </lineage>
</organism>